<evidence type="ECO:0000259" key="6">
    <source>
        <dbReference type="Pfam" id="PF13632"/>
    </source>
</evidence>
<accession>A0A4D7QF74</accession>
<feature type="transmembrane region" description="Helical" evidence="5">
    <location>
        <begin position="585"/>
        <end position="604"/>
    </location>
</feature>
<feature type="domain" description="Glycosyltransferase 2-like" evidence="6">
    <location>
        <begin position="354"/>
        <end position="554"/>
    </location>
</feature>
<keyword evidence="3 7" id="KW-0808">Transferase</keyword>
<dbReference type="RefSeq" id="WP_137099141.1">
    <property type="nucleotide sequence ID" value="NZ_CP039865.1"/>
</dbReference>
<dbReference type="Gene3D" id="3.90.550.10">
    <property type="entry name" value="Spore Coat Polysaccharide Biosynthesis Protein SpsA, Chain A"/>
    <property type="match status" value="1"/>
</dbReference>
<name>A0A4D7QF74_9HYPH</name>
<evidence type="ECO:0000256" key="1">
    <source>
        <dbReference type="ARBA" id="ARBA00006739"/>
    </source>
</evidence>
<keyword evidence="8" id="KW-1185">Reference proteome</keyword>
<evidence type="ECO:0000313" key="7">
    <source>
        <dbReference type="EMBL" id="QCK85808.1"/>
    </source>
</evidence>
<comment type="similarity">
    <text evidence="1">Belongs to the glycosyltransferase 2 family.</text>
</comment>
<dbReference type="AlphaFoldDB" id="A0A4D7QF74"/>
<dbReference type="PANTHER" id="PTHR43630">
    <property type="entry name" value="POLY-BETA-1,6-N-ACETYL-D-GLUCOSAMINE SYNTHASE"/>
    <property type="match status" value="1"/>
</dbReference>
<feature type="region of interest" description="Disordered" evidence="4">
    <location>
        <begin position="20"/>
        <end position="42"/>
    </location>
</feature>
<dbReference type="InterPro" id="IPR001173">
    <property type="entry name" value="Glyco_trans_2-like"/>
</dbReference>
<organism evidence="7 8">
    <name type="scientific">Phreatobacter aquaticus</name>
    <dbReference type="NCBI Taxonomy" id="2570229"/>
    <lineage>
        <taxon>Bacteria</taxon>
        <taxon>Pseudomonadati</taxon>
        <taxon>Pseudomonadota</taxon>
        <taxon>Alphaproteobacteria</taxon>
        <taxon>Hyphomicrobiales</taxon>
        <taxon>Phreatobacteraceae</taxon>
        <taxon>Phreatobacter</taxon>
    </lineage>
</organism>
<dbReference type="Pfam" id="PF13632">
    <property type="entry name" value="Glyco_trans_2_3"/>
    <property type="match status" value="1"/>
</dbReference>
<reference evidence="7 8" key="1">
    <citation type="submission" date="2019-04" db="EMBL/GenBank/DDBJ databases">
        <title>Phreatobacter aquaticus sp. nov.</title>
        <authorList>
            <person name="Choi A."/>
            <person name="Baek K."/>
        </authorList>
    </citation>
    <scope>NUCLEOTIDE SEQUENCE [LARGE SCALE GENOMIC DNA]</scope>
    <source>
        <strain evidence="7 8">NMCR1094</strain>
    </source>
</reference>
<feature type="transmembrane region" description="Helical" evidence="5">
    <location>
        <begin position="519"/>
        <end position="548"/>
    </location>
</feature>
<dbReference type="InterPro" id="IPR029044">
    <property type="entry name" value="Nucleotide-diphossugar_trans"/>
</dbReference>
<dbReference type="EMBL" id="CP039865">
    <property type="protein sequence ID" value="QCK85808.1"/>
    <property type="molecule type" value="Genomic_DNA"/>
</dbReference>
<evidence type="ECO:0000256" key="4">
    <source>
        <dbReference type="SAM" id="MobiDB-lite"/>
    </source>
</evidence>
<dbReference type="OrthoDB" id="7431422at2"/>
<evidence type="ECO:0000256" key="2">
    <source>
        <dbReference type="ARBA" id="ARBA00022676"/>
    </source>
</evidence>
<dbReference type="SUPFAM" id="SSF53448">
    <property type="entry name" value="Nucleotide-diphospho-sugar transferases"/>
    <property type="match status" value="1"/>
</dbReference>
<keyword evidence="5" id="KW-0812">Transmembrane</keyword>
<dbReference type="Proteomes" id="UP000298588">
    <property type="component" value="Chromosome"/>
</dbReference>
<sequence length="710" mass="75539">MRSVDHVIRPPPIAERVFRRAPVRARPDPRGATEPPANGRPLIDDLLQPHRRSLAELKAKAWGVAPLHAALAAGMVTERQIAAALATRLGAFLAEPHHLEDMLAAIDPADWQRTIARGYAPVVLAGGMKAVLLAPGAADAETIAANPQRLLSLGLPIIVGTPADLSDLVRRQCRREWVAEAVGGLARDRPEASANDRRLMRRTAWIAMVIVLLVSLALALGPGGLSGATGAFIGLIVLGWLGVRLVASVLPVRPVPRHPLSDAELPVYSILCALHREETVVAGLIGALGRLTYPRARLDIQLILEADDPATLAAVRAANPPAHIRTLILPPDGPRTKPKALMMALPLVRGDLLTVYDAEDRPDPGQLREAAESFAAGDERLGCLQAPLLIANPRDSLLTRFFAADYAAQFLVLLPALARLGLPIPLGGTSNHFRVGALRACGGWDPFNVTEDADLGFRLARAGWRIGTIRAPTWEEAPPRFRIWLGQRSRWFKGWLQTLAVLGRQPRQVAADLGIRGTLALMATLAGSLGLALVHPACIAGLAAALLAGHMPPWAGALALVVVAGHAGAALHLAEGLRRSGQLRIVACLVILPVSWLLIGIAAWRAVWQLHRSPFLWEKTAHGLGSCAPPQAAPPPAEMTELDARIIGLAARAEQVLRAKQHLAPAMADHLPRVRLDALAMGAGPLAIAALDQCQRLVAAGLAGRPRSAP</sequence>
<feature type="transmembrane region" description="Helical" evidence="5">
    <location>
        <begin position="231"/>
        <end position="252"/>
    </location>
</feature>
<feature type="transmembrane region" description="Helical" evidence="5">
    <location>
        <begin position="554"/>
        <end position="573"/>
    </location>
</feature>
<evidence type="ECO:0000256" key="5">
    <source>
        <dbReference type="SAM" id="Phobius"/>
    </source>
</evidence>
<feature type="transmembrane region" description="Helical" evidence="5">
    <location>
        <begin position="204"/>
        <end position="225"/>
    </location>
</feature>
<keyword evidence="5" id="KW-1133">Transmembrane helix</keyword>
<keyword evidence="2" id="KW-0328">Glycosyltransferase</keyword>
<protein>
    <submittedName>
        <fullName evidence="7">Glycosyl transferase</fullName>
    </submittedName>
</protein>
<evidence type="ECO:0000313" key="8">
    <source>
        <dbReference type="Proteomes" id="UP000298588"/>
    </source>
</evidence>
<evidence type="ECO:0000256" key="3">
    <source>
        <dbReference type="ARBA" id="ARBA00022679"/>
    </source>
</evidence>
<proteinExistence type="inferred from homology"/>
<dbReference type="PANTHER" id="PTHR43630:SF1">
    <property type="entry name" value="POLY-BETA-1,6-N-ACETYL-D-GLUCOSAMINE SYNTHASE"/>
    <property type="match status" value="1"/>
</dbReference>
<dbReference type="GO" id="GO:0016757">
    <property type="term" value="F:glycosyltransferase activity"/>
    <property type="evidence" value="ECO:0007669"/>
    <property type="project" value="UniProtKB-KW"/>
</dbReference>
<gene>
    <name evidence="7" type="ORF">E8L99_08550</name>
</gene>
<dbReference type="KEGG" id="paqt:E8L99_08550"/>
<keyword evidence="5" id="KW-0472">Membrane</keyword>